<accession>A0ABP4X1Y5</accession>
<gene>
    <name evidence="5" type="ORF">GCM10009810_25630</name>
</gene>
<feature type="compositionally biased region" description="Low complexity" evidence="2">
    <location>
        <begin position="35"/>
        <end position="57"/>
    </location>
</feature>
<name>A0ABP4X1Y5_9MICO</name>
<evidence type="ECO:0000256" key="2">
    <source>
        <dbReference type="SAM" id="MobiDB-lite"/>
    </source>
</evidence>
<proteinExistence type="predicted"/>
<dbReference type="SUPFAM" id="SSF49742">
    <property type="entry name" value="PHM/PNGase F"/>
    <property type="match status" value="2"/>
</dbReference>
<dbReference type="InterPro" id="IPR008977">
    <property type="entry name" value="PHM/PNGase_F_dom_sf"/>
</dbReference>
<dbReference type="Pfam" id="PF03712">
    <property type="entry name" value="Cu2_monoox_C"/>
    <property type="match status" value="1"/>
</dbReference>
<feature type="domain" description="Copper type II ascorbate-dependent monooxygenase C-terminal" evidence="4">
    <location>
        <begin position="285"/>
        <end position="392"/>
    </location>
</feature>
<dbReference type="Gene3D" id="2.60.120.230">
    <property type="match status" value="1"/>
</dbReference>
<reference evidence="6" key="1">
    <citation type="journal article" date="2019" name="Int. J. Syst. Evol. Microbiol.">
        <title>The Global Catalogue of Microorganisms (GCM) 10K type strain sequencing project: providing services to taxonomists for standard genome sequencing and annotation.</title>
        <authorList>
            <consortium name="The Broad Institute Genomics Platform"/>
            <consortium name="The Broad Institute Genome Sequencing Center for Infectious Disease"/>
            <person name="Wu L."/>
            <person name="Ma J."/>
        </authorList>
    </citation>
    <scope>NUCLEOTIDE SEQUENCE [LARGE SCALE GENOMIC DNA]</scope>
    <source>
        <strain evidence="6">JCM 15591</strain>
    </source>
</reference>
<sequence>MRLRVLAGALATLIVLAGCGGDPGALPRADGHGHTSATAPSSAASATTGASSTPTTAPVALRSGERFVELRMPHAYTPKAPTVGTDEYRCFLLDPKITKDAVITGTDFLPANPQLVHHVILYKVDPEDVAAAKAKDSADPGDGWTCFGGTGLGGGAGQNIWRAPWLGAWAPGGTEKVAEKGIGTPLPKGSQIVMQIHYNLINGTGPDQSATKLRIATDNGSYNYLYTRLLPAPVEMPCRTGVANKLCARDAAMADNIARFGAEAKTADLLHILCGAGPVGPTQSCTTTAGEKMVVRALSGHMHLLGRAISVVANKGTPRAKTLLDITNWDFDNQGSIPLDTPTTLNPKDTLTVTCTHDQSLRDKLPAFKGTTERYVMWGEGTTDEMCLGIVLFTKS</sequence>
<dbReference type="InterPro" id="IPR036939">
    <property type="entry name" value="Cu2_ascorb_mOase_N_sf"/>
</dbReference>
<dbReference type="PROSITE" id="PS51257">
    <property type="entry name" value="PROKAR_LIPOPROTEIN"/>
    <property type="match status" value="1"/>
</dbReference>
<protein>
    <recommendedName>
        <fullName evidence="4">Copper type II ascorbate-dependent monooxygenase C-terminal domain-containing protein</fullName>
    </recommendedName>
</protein>
<evidence type="ECO:0000259" key="4">
    <source>
        <dbReference type="Pfam" id="PF03712"/>
    </source>
</evidence>
<dbReference type="PANTHER" id="PTHR10157">
    <property type="entry name" value="DOPAMINE BETA HYDROXYLASE RELATED"/>
    <property type="match status" value="1"/>
</dbReference>
<evidence type="ECO:0000313" key="6">
    <source>
        <dbReference type="Proteomes" id="UP001501475"/>
    </source>
</evidence>
<keyword evidence="6" id="KW-1185">Reference proteome</keyword>
<evidence type="ECO:0000313" key="5">
    <source>
        <dbReference type="EMBL" id="GAA1765598.1"/>
    </source>
</evidence>
<comment type="caution">
    <text evidence="5">The sequence shown here is derived from an EMBL/GenBank/DDBJ whole genome shotgun (WGS) entry which is preliminary data.</text>
</comment>
<keyword evidence="1" id="KW-1015">Disulfide bond</keyword>
<dbReference type="EMBL" id="BAAAPN010000056">
    <property type="protein sequence ID" value="GAA1765598.1"/>
    <property type="molecule type" value="Genomic_DNA"/>
</dbReference>
<dbReference type="InterPro" id="IPR000945">
    <property type="entry name" value="DBH-like"/>
</dbReference>
<dbReference type="Proteomes" id="UP001501475">
    <property type="component" value="Unassembled WGS sequence"/>
</dbReference>
<dbReference type="InterPro" id="IPR014784">
    <property type="entry name" value="Cu2_ascorb_mOase-like_C"/>
</dbReference>
<evidence type="ECO:0000256" key="3">
    <source>
        <dbReference type="SAM" id="SignalP"/>
    </source>
</evidence>
<dbReference type="PANTHER" id="PTHR10157:SF23">
    <property type="entry name" value="MOXD1 HOMOLOG 1"/>
    <property type="match status" value="1"/>
</dbReference>
<dbReference type="InterPro" id="IPR024548">
    <property type="entry name" value="Cu2_monoox_C"/>
</dbReference>
<feature type="region of interest" description="Disordered" evidence="2">
    <location>
        <begin position="27"/>
        <end position="57"/>
    </location>
</feature>
<dbReference type="Gene3D" id="2.60.120.310">
    <property type="entry name" value="Copper type II, ascorbate-dependent monooxygenase, N-terminal domain"/>
    <property type="match status" value="1"/>
</dbReference>
<keyword evidence="3" id="KW-0732">Signal</keyword>
<feature type="signal peptide" evidence="3">
    <location>
        <begin position="1"/>
        <end position="17"/>
    </location>
</feature>
<organism evidence="5 6">
    <name type="scientific">Nostocoides vanveenii</name>
    <dbReference type="NCBI Taxonomy" id="330835"/>
    <lineage>
        <taxon>Bacteria</taxon>
        <taxon>Bacillati</taxon>
        <taxon>Actinomycetota</taxon>
        <taxon>Actinomycetes</taxon>
        <taxon>Micrococcales</taxon>
        <taxon>Intrasporangiaceae</taxon>
        <taxon>Nostocoides</taxon>
    </lineage>
</organism>
<evidence type="ECO:0000256" key="1">
    <source>
        <dbReference type="ARBA" id="ARBA00023157"/>
    </source>
</evidence>
<dbReference type="RefSeq" id="WP_344066980.1">
    <property type="nucleotide sequence ID" value="NZ_BAAAPN010000056.1"/>
</dbReference>
<feature type="chain" id="PRO_5046533836" description="Copper type II ascorbate-dependent monooxygenase C-terminal domain-containing protein" evidence="3">
    <location>
        <begin position="18"/>
        <end position="396"/>
    </location>
</feature>